<dbReference type="EMBL" id="RCHU02000016">
    <property type="protein sequence ID" value="KAL3569561.1"/>
    <property type="molecule type" value="Genomic_DNA"/>
</dbReference>
<evidence type="ECO:0000313" key="2">
    <source>
        <dbReference type="Proteomes" id="UP000309997"/>
    </source>
</evidence>
<comment type="caution">
    <text evidence="1">The sequence shown here is derived from an EMBL/GenBank/DDBJ whole genome shotgun (WGS) entry which is preliminary data.</text>
</comment>
<organism evidence="1 2">
    <name type="scientific">Populus alba</name>
    <name type="common">White poplar</name>
    <dbReference type="NCBI Taxonomy" id="43335"/>
    <lineage>
        <taxon>Eukaryota</taxon>
        <taxon>Viridiplantae</taxon>
        <taxon>Streptophyta</taxon>
        <taxon>Embryophyta</taxon>
        <taxon>Tracheophyta</taxon>
        <taxon>Spermatophyta</taxon>
        <taxon>Magnoliopsida</taxon>
        <taxon>eudicotyledons</taxon>
        <taxon>Gunneridae</taxon>
        <taxon>Pentapetalae</taxon>
        <taxon>rosids</taxon>
        <taxon>fabids</taxon>
        <taxon>Malpighiales</taxon>
        <taxon>Salicaceae</taxon>
        <taxon>Saliceae</taxon>
        <taxon>Populus</taxon>
    </lineage>
</organism>
<keyword evidence="2" id="KW-1185">Reference proteome</keyword>
<sequence>MVVTKNVISPSTVDHVLVKDCSDCDAFEEDEVDYSVSEYASGGSSKFFRSLTPIPAIGKLDLPSGSELMVPPPPLGDSGKSTSNPAPATQHASSPIVEDTYLDPMHVGTDEWEIMRGKHTKKLLSPGGNNVHVVELHAGISARVSIRSGGRKHANKGQGSGRGPPATTAK</sequence>
<proteinExistence type="predicted"/>
<name>A0ACC4ATQ4_POPAL</name>
<dbReference type="Proteomes" id="UP000309997">
    <property type="component" value="Unassembled WGS sequence"/>
</dbReference>
<accession>A0ACC4ATQ4</accession>
<reference evidence="1 2" key="1">
    <citation type="journal article" date="2024" name="Plant Biotechnol. J.">
        <title>Genome and CRISPR/Cas9 system of a widespread forest tree (Populus alba) in the world.</title>
        <authorList>
            <person name="Liu Y.J."/>
            <person name="Jiang P.F."/>
            <person name="Han X.M."/>
            <person name="Li X.Y."/>
            <person name="Wang H.M."/>
            <person name="Wang Y.J."/>
            <person name="Wang X.X."/>
            <person name="Zeng Q.Y."/>
        </authorList>
    </citation>
    <scope>NUCLEOTIDE SEQUENCE [LARGE SCALE GENOMIC DNA]</scope>
    <source>
        <strain evidence="2">cv. PAL-ZL1</strain>
    </source>
</reference>
<evidence type="ECO:0000313" key="1">
    <source>
        <dbReference type="EMBL" id="KAL3569561.1"/>
    </source>
</evidence>
<gene>
    <name evidence="1" type="ORF">D5086_029451</name>
</gene>
<protein>
    <submittedName>
        <fullName evidence="1">Uncharacterized protein</fullName>
    </submittedName>
</protein>